<dbReference type="RefSeq" id="XP_064697545.1">
    <property type="nucleotide sequence ID" value="XM_064834674.1"/>
</dbReference>
<keyword evidence="1" id="KW-0677">Repeat</keyword>
<gene>
    <name evidence="7" type="primary">puf6</name>
    <name evidence="7" type="ORF">LTR78_007628</name>
</gene>
<feature type="domain" description="PUM-HD" evidence="6">
    <location>
        <begin position="102"/>
        <end position="449"/>
    </location>
</feature>
<dbReference type="InterPro" id="IPR001313">
    <property type="entry name" value="Pumilio_RNA-bd_rpt"/>
</dbReference>
<dbReference type="PROSITE" id="PS50302">
    <property type="entry name" value="PUM"/>
    <property type="match status" value="2"/>
</dbReference>
<dbReference type="SMART" id="SM00025">
    <property type="entry name" value="Pumilio"/>
    <property type="match status" value="3"/>
</dbReference>
<dbReference type="InterPro" id="IPR011989">
    <property type="entry name" value="ARM-like"/>
</dbReference>
<feature type="repeat" description="Pumilio" evidence="4">
    <location>
        <begin position="167"/>
        <end position="202"/>
    </location>
</feature>
<dbReference type="PROSITE" id="PS50303">
    <property type="entry name" value="PUM_HD"/>
    <property type="match status" value="1"/>
</dbReference>
<dbReference type="PANTHER" id="PTHR13389">
    <property type="entry name" value="PUMILIO HOMOLOG 3"/>
    <property type="match status" value="1"/>
</dbReference>
<dbReference type="InterPro" id="IPR033133">
    <property type="entry name" value="PUM-HD"/>
</dbReference>
<dbReference type="Pfam" id="PF08144">
    <property type="entry name" value="CPL"/>
    <property type="match status" value="1"/>
</dbReference>
<dbReference type="Gene3D" id="1.25.10.10">
    <property type="entry name" value="Leucine-rich Repeat Variant"/>
    <property type="match status" value="1"/>
</dbReference>
<organism evidence="7 8">
    <name type="scientific">Recurvomyces mirabilis</name>
    <dbReference type="NCBI Taxonomy" id="574656"/>
    <lineage>
        <taxon>Eukaryota</taxon>
        <taxon>Fungi</taxon>
        <taxon>Dikarya</taxon>
        <taxon>Ascomycota</taxon>
        <taxon>Pezizomycotina</taxon>
        <taxon>Dothideomycetes</taxon>
        <taxon>Dothideomycetidae</taxon>
        <taxon>Mycosphaerellales</taxon>
        <taxon>Teratosphaeriaceae</taxon>
        <taxon>Recurvomyces</taxon>
    </lineage>
</organism>
<proteinExistence type="predicted"/>
<evidence type="ECO:0000313" key="8">
    <source>
        <dbReference type="Proteomes" id="UP001274830"/>
    </source>
</evidence>
<accession>A0AAE0TU71</accession>
<feature type="compositionally biased region" description="Polar residues" evidence="5">
    <location>
        <begin position="59"/>
        <end position="77"/>
    </location>
</feature>
<feature type="repeat" description="Pumilio" evidence="4">
    <location>
        <begin position="130"/>
        <end position="166"/>
    </location>
</feature>
<evidence type="ECO:0000256" key="2">
    <source>
        <dbReference type="ARBA" id="ARBA00022884"/>
    </source>
</evidence>
<evidence type="ECO:0000256" key="5">
    <source>
        <dbReference type="SAM" id="MobiDB-lite"/>
    </source>
</evidence>
<feature type="compositionally biased region" description="Basic and acidic residues" evidence="5">
    <location>
        <begin position="643"/>
        <end position="653"/>
    </location>
</feature>
<dbReference type="SUPFAM" id="SSF48371">
    <property type="entry name" value="ARM repeat"/>
    <property type="match status" value="1"/>
</dbReference>
<dbReference type="GO" id="GO:0006417">
    <property type="term" value="P:regulation of translation"/>
    <property type="evidence" value="ECO:0007669"/>
    <property type="project" value="TreeGrafter"/>
</dbReference>
<keyword evidence="2" id="KW-0694">RNA-binding</keyword>
<evidence type="ECO:0000259" key="6">
    <source>
        <dbReference type="PROSITE" id="PS50303"/>
    </source>
</evidence>
<dbReference type="EMBL" id="JAUTXT010000032">
    <property type="protein sequence ID" value="KAK3672577.1"/>
    <property type="molecule type" value="Genomic_DNA"/>
</dbReference>
<feature type="region of interest" description="Disordered" evidence="5">
    <location>
        <begin position="1"/>
        <end position="96"/>
    </location>
</feature>
<feature type="region of interest" description="Disordered" evidence="5">
    <location>
        <begin position="643"/>
        <end position="672"/>
    </location>
</feature>
<dbReference type="Proteomes" id="UP001274830">
    <property type="component" value="Unassembled WGS sequence"/>
</dbReference>
<dbReference type="InterPro" id="IPR012959">
    <property type="entry name" value="CPL_dom"/>
</dbReference>
<dbReference type="InterPro" id="IPR016024">
    <property type="entry name" value="ARM-type_fold"/>
</dbReference>
<feature type="compositionally biased region" description="Basic and acidic residues" evidence="5">
    <location>
        <begin position="1"/>
        <end position="19"/>
    </location>
</feature>
<dbReference type="AlphaFoldDB" id="A0AAE0TU71"/>
<keyword evidence="8" id="KW-1185">Reference proteome</keyword>
<dbReference type="PANTHER" id="PTHR13389:SF0">
    <property type="entry name" value="PUMILIO HOMOLOG 3"/>
    <property type="match status" value="1"/>
</dbReference>
<comment type="caution">
    <text evidence="7">The sequence shown here is derived from an EMBL/GenBank/DDBJ whole genome shotgun (WGS) entry which is preliminary data.</text>
</comment>
<evidence type="ECO:0000256" key="3">
    <source>
        <dbReference type="ARBA" id="ARBA00024893"/>
    </source>
</evidence>
<evidence type="ECO:0000256" key="4">
    <source>
        <dbReference type="PROSITE-ProRule" id="PRU00317"/>
    </source>
</evidence>
<evidence type="ECO:0000313" key="7">
    <source>
        <dbReference type="EMBL" id="KAK3672577.1"/>
    </source>
</evidence>
<feature type="compositionally biased region" description="Acidic residues" evidence="5">
    <location>
        <begin position="34"/>
        <end position="48"/>
    </location>
</feature>
<name>A0AAE0TU71_9PEZI</name>
<dbReference type="GO" id="GO:0003729">
    <property type="term" value="F:mRNA binding"/>
    <property type="evidence" value="ECO:0007669"/>
    <property type="project" value="TreeGrafter"/>
</dbReference>
<comment type="function">
    <text evidence="3">RNA-binding nucleolar protein required for pre-rRNA processing. Involved in production of 18S rRNA and assembly of small ribosomal subunit.</text>
</comment>
<evidence type="ECO:0000256" key="1">
    <source>
        <dbReference type="ARBA" id="ARBA00022737"/>
    </source>
</evidence>
<dbReference type="GO" id="GO:0005730">
    <property type="term" value="C:nucleolus"/>
    <property type="evidence" value="ECO:0007669"/>
    <property type="project" value="TreeGrafter"/>
</dbReference>
<reference evidence="7" key="1">
    <citation type="submission" date="2023-07" db="EMBL/GenBank/DDBJ databases">
        <title>Black Yeasts Isolated from many extreme environments.</title>
        <authorList>
            <person name="Coleine C."/>
            <person name="Stajich J.E."/>
            <person name="Selbmann L."/>
        </authorList>
    </citation>
    <scope>NUCLEOTIDE SEQUENCE</scope>
    <source>
        <strain evidence="7">CCFEE 5485</strain>
    </source>
</reference>
<dbReference type="InterPro" id="IPR040059">
    <property type="entry name" value="PUM3"/>
</dbReference>
<protein>
    <submittedName>
        <fullName evidence="7">Pumilio y domain member 6</fullName>
    </submittedName>
</protein>
<sequence length="686" mass="75557">MAATKRKEAPSAAAKDVKKQKTVQNKKSRLDAAAAEDEEIGGFSDGEDNAVRAPPAKINGSSNNNDSKNFKLETSSAEAHAKQRQLAKERKAAKPNADVIARSKKIWERLRRKSHVPLEERKQLTAELFEIITGRVREFVFKHDSVRVIQTALKYADRTQRRIIVEELKGDVRELVESRYGKFLVAKMVVEGDQQVRNTIVPQFYSGVKKLINHPEAGWIVDDIYRQIATPQQKAVMLREWYGQEFALANRNVQAEDAEKESADLKAILEKAPEKRRPILEHLLQMINSLIQKKMTGFTMVHDAMLQYFLALSPGTEEFTDFLELLKADIETKAEAKDSTDAAGGGDLYRNLAFTKSGSRLVCLALAYGSAKDRKVILRCYKDNVELMSLDQYAKMVLITGLDVPDDVKMSGKAILSELLGQSVEGEEARLNRLEEVSTNLISRVPLLYPLAGDAKWLMNDQDKALLTEIHEIRKITSKKDPDLRRKGLMEYLAPPMLEFVAKRCGNLVKTSFGCQVITETLLEASSDSATTQKEDAKTAVAQLAQGNPLDAEHVAANAAAGRMLKTLVLGGAFNPETKTTKLAEGELGFADALFPVISDTLVDWACSPSSFVVVALLESEDVSDDTKSQVRNALEQGKKSIEKAAKGADVAKADAGSDGEKSKKKKAEGGKGNAGAKILLVKLKA</sequence>
<dbReference type="GeneID" id="89959204"/>